<accession>A0AAV4XHE1</accession>
<dbReference type="AlphaFoldDB" id="A0AAV4XHE1"/>
<evidence type="ECO:0000313" key="1">
    <source>
        <dbReference type="EMBL" id="GIY94450.1"/>
    </source>
</evidence>
<reference evidence="1 2" key="1">
    <citation type="submission" date="2021-06" db="EMBL/GenBank/DDBJ databases">
        <title>Caerostris extrusa draft genome.</title>
        <authorList>
            <person name="Kono N."/>
            <person name="Arakawa K."/>
        </authorList>
    </citation>
    <scope>NUCLEOTIDE SEQUENCE [LARGE SCALE GENOMIC DNA]</scope>
</reference>
<keyword evidence="2" id="KW-1185">Reference proteome</keyword>
<dbReference type="Proteomes" id="UP001054945">
    <property type="component" value="Unassembled WGS sequence"/>
</dbReference>
<comment type="caution">
    <text evidence="1">The sequence shown here is derived from an EMBL/GenBank/DDBJ whole genome shotgun (WGS) entry which is preliminary data.</text>
</comment>
<proteinExistence type="predicted"/>
<sequence length="71" mass="8287">MTWPYVQVWKGKPSEENNIAKARWKKVDVGHVLENSSEENNIAKAGRKQLRQATYEVTRLYGQGTKEHWCL</sequence>
<dbReference type="EMBL" id="BPLR01000391">
    <property type="protein sequence ID" value="GIY94450.1"/>
    <property type="molecule type" value="Genomic_DNA"/>
</dbReference>
<name>A0AAV4XHE1_CAEEX</name>
<protein>
    <submittedName>
        <fullName evidence="1">Uncharacterized protein</fullName>
    </submittedName>
</protein>
<organism evidence="1 2">
    <name type="scientific">Caerostris extrusa</name>
    <name type="common">Bark spider</name>
    <name type="synonym">Caerostris bankana</name>
    <dbReference type="NCBI Taxonomy" id="172846"/>
    <lineage>
        <taxon>Eukaryota</taxon>
        <taxon>Metazoa</taxon>
        <taxon>Ecdysozoa</taxon>
        <taxon>Arthropoda</taxon>
        <taxon>Chelicerata</taxon>
        <taxon>Arachnida</taxon>
        <taxon>Araneae</taxon>
        <taxon>Araneomorphae</taxon>
        <taxon>Entelegynae</taxon>
        <taxon>Araneoidea</taxon>
        <taxon>Araneidae</taxon>
        <taxon>Caerostris</taxon>
    </lineage>
</organism>
<evidence type="ECO:0000313" key="2">
    <source>
        <dbReference type="Proteomes" id="UP001054945"/>
    </source>
</evidence>
<gene>
    <name evidence="1" type="ORF">CEXT_424611</name>
</gene>